<feature type="region of interest" description="Disordered" evidence="1">
    <location>
        <begin position="1"/>
        <end position="31"/>
    </location>
</feature>
<evidence type="ECO:0000313" key="2">
    <source>
        <dbReference type="EMBL" id="GFY72875.1"/>
    </source>
</evidence>
<evidence type="ECO:0000256" key="1">
    <source>
        <dbReference type="SAM" id="MobiDB-lite"/>
    </source>
</evidence>
<accession>A0A8X7CP60</accession>
<gene>
    <name evidence="2" type="ORF">TNIN_2571</name>
</gene>
<dbReference type="Proteomes" id="UP000886998">
    <property type="component" value="Unassembled WGS sequence"/>
</dbReference>
<sequence>MLKTYATNNILGSSSNKTTRNDRTGGWAKRTRKGQKGVEVVEGSLGFMCACGCKASARPQRTIISCPESVLIDQQLLCSCSPFPGLRPRNSCRCRAVVKDALIVH</sequence>
<protein>
    <submittedName>
        <fullName evidence="2">Uncharacterized protein</fullName>
    </submittedName>
</protein>
<comment type="caution">
    <text evidence="2">The sequence shown here is derived from an EMBL/GenBank/DDBJ whole genome shotgun (WGS) entry which is preliminary data.</text>
</comment>
<name>A0A8X7CP60_9ARAC</name>
<evidence type="ECO:0000313" key="3">
    <source>
        <dbReference type="Proteomes" id="UP000886998"/>
    </source>
</evidence>
<organism evidence="2 3">
    <name type="scientific">Trichonephila inaurata madagascariensis</name>
    <dbReference type="NCBI Taxonomy" id="2747483"/>
    <lineage>
        <taxon>Eukaryota</taxon>
        <taxon>Metazoa</taxon>
        <taxon>Ecdysozoa</taxon>
        <taxon>Arthropoda</taxon>
        <taxon>Chelicerata</taxon>
        <taxon>Arachnida</taxon>
        <taxon>Araneae</taxon>
        <taxon>Araneomorphae</taxon>
        <taxon>Entelegynae</taxon>
        <taxon>Araneoidea</taxon>
        <taxon>Nephilidae</taxon>
        <taxon>Trichonephila</taxon>
        <taxon>Trichonephila inaurata</taxon>
    </lineage>
</organism>
<dbReference type="AlphaFoldDB" id="A0A8X7CP60"/>
<reference evidence="2" key="1">
    <citation type="submission" date="2020-08" db="EMBL/GenBank/DDBJ databases">
        <title>Multicomponent nature underlies the extraordinary mechanical properties of spider dragline silk.</title>
        <authorList>
            <person name="Kono N."/>
            <person name="Nakamura H."/>
            <person name="Mori M."/>
            <person name="Yoshida Y."/>
            <person name="Ohtoshi R."/>
            <person name="Malay A.D."/>
            <person name="Moran D.A.P."/>
            <person name="Tomita M."/>
            <person name="Numata K."/>
            <person name="Arakawa K."/>
        </authorList>
    </citation>
    <scope>NUCLEOTIDE SEQUENCE</scope>
</reference>
<proteinExistence type="predicted"/>
<dbReference type="EMBL" id="BMAV01019717">
    <property type="protein sequence ID" value="GFY72875.1"/>
    <property type="molecule type" value="Genomic_DNA"/>
</dbReference>
<feature type="compositionally biased region" description="Polar residues" evidence="1">
    <location>
        <begin position="1"/>
        <end position="18"/>
    </location>
</feature>
<keyword evidence="3" id="KW-1185">Reference proteome</keyword>